<keyword evidence="1" id="KW-0812">Transmembrane</keyword>
<feature type="transmembrane region" description="Helical" evidence="1">
    <location>
        <begin position="60"/>
        <end position="79"/>
    </location>
</feature>
<proteinExistence type="predicted"/>
<evidence type="ECO:0000313" key="3">
    <source>
        <dbReference type="Proteomes" id="UP000179264"/>
    </source>
</evidence>
<keyword evidence="1" id="KW-0472">Membrane</keyword>
<dbReference type="EMBL" id="MHVL01000003">
    <property type="protein sequence ID" value="OHA94032.1"/>
    <property type="molecule type" value="Genomic_DNA"/>
</dbReference>
<dbReference type="AlphaFoldDB" id="A0A1G2TA69"/>
<comment type="caution">
    <text evidence="2">The sequence shown here is derived from an EMBL/GenBank/DDBJ whole genome shotgun (WGS) entry which is preliminary data.</text>
</comment>
<sequence length="191" mass="21949">MQEIFGKVAGIFSLLGYGFYILSIFRGETKPSRTTWWIWSPLAVTLYFSAEAAGAKETLWVARSEVIGIITIALLSIRYGKKQKEVGENFCILGSVVSLIVLWVFKRPDVALIAALTTDTFALWPTIQKTRKHPKEEDKFAWTLTQTGNFINLFAIRQMTFGEIVYPVWLFVLDGVLLWFLFFPKRKERKI</sequence>
<evidence type="ECO:0000313" key="2">
    <source>
        <dbReference type="EMBL" id="OHA94032.1"/>
    </source>
</evidence>
<organism evidence="2 3">
    <name type="scientific">Candidatus Zambryskibacteria bacterium RIFCSPHIGHO2_02_38_10.5</name>
    <dbReference type="NCBI Taxonomy" id="1802742"/>
    <lineage>
        <taxon>Bacteria</taxon>
        <taxon>Candidatus Zambryskiibacteriota</taxon>
    </lineage>
</organism>
<gene>
    <name evidence="2" type="ORF">A2W58_03610</name>
</gene>
<accession>A0A1G2TA69</accession>
<dbReference type="Proteomes" id="UP000179264">
    <property type="component" value="Unassembled WGS sequence"/>
</dbReference>
<reference evidence="2 3" key="1">
    <citation type="journal article" date="2016" name="Nat. Commun.">
        <title>Thousands of microbial genomes shed light on interconnected biogeochemical processes in an aquifer system.</title>
        <authorList>
            <person name="Anantharaman K."/>
            <person name="Brown C.T."/>
            <person name="Hug L.A."/>
            <person name="Sharon I."/>
            <person name="Castelle C.J."/>
            <person name="Probst A.J."/>
            <person name="Thomas B.C."/>
            <person name="Singh A."/>
            <person name="Wilkins M.J."/>
            <person name="Karaoz U."/>
            <person name="Brodie E.L."/>
            <person name="Williams K.H."/>
            <person name="Hubbard S.S."/>
            <person name="Banfield J.F."/>
        </authorList>
    </citation>
    <scope>NUCLEOTIDE SEQUENCE [LARGE SCALE GENOMIC DNA]</scope>
</reference>
<protein>
    <submittedName>
        <fullName evidence="2">Uncharacterized protein</fullName>
    </submittedName>
</protein>
<feature type="transmembrane region" description="Helical" evidence="1">
    <location>
        <begin position="36"/>
        <end position="54"/>
    </location>
</feature>
<evidence type="ECO:0000256" key="1">
    <source>
        <dbReference type="SAM" id="Phobius"/>
    </source>
</evidence>
<name>A0A1G2TA69_9BACT</name>
<keyword evidence="1" id="KW-1133">Transmembrane helix</keyword>
<feature type="transmembrane region" description="Helical" evidence="1">
    <location>
        <begin position="164"/>
        <end position="183"/>
    </location>
</feature>
<feature type="transmembrane region" description="Helical" evidence="1">
    <location>
        <begin position="86"/>
        <end position="104"/>
    </location>
</feature>
<feature type="transmembrane region" description="Helical" evidence="1">
    <location>
        <begin position="6"/>
        <end position="24"/>
    </location>
</feature>